<evidence type="ECO:0000259" key="1">
    <source>
        <dbReference type="Pfam" id="PF18226"/>
    </source>
</evidence>
<dbReference type="Proteomes" id="UP000198606">
    <property type="component" value="Unassembled WGS sequence"/>
</dbReference>
<dbReference type="STRING" id="29435.SAMN05216588_104259"/>
<feature type="domain" description="LasR-specific antiactivator QslA" evidence="1">
    <location>
        <begin position="14"/>
        <end position="81"/>
    </location>
</feature>
<evidence type="ECO:0000313" key="2">
    <source>
        <dbReference type="EMBL" id="SDH40088.1"/>
    </source>
</evidence>
<gene>
    <name evidence="2" type="ORF">SAMN05216588_104259</name>
</gene>
<dbReference type="AlphaFoldDB" id="A0A1G8C446"/>
<sequence length="98" mass="11077">MNEQLLANIPAFGSQPAMVVDCPLALQPVVDAGIRSASDWYNDPHPRPLWRQLAYARAMYEPDGPRQAFESGFLNHLQQRLRHLQQEQPCSCCLEQGS</sequence>
<organism evidence="2 3">
    <name type="scientific">Phytopseudomonas flavescens</name>
    <dbReference type="NCBI Taxonomy" id="29435"/>
    <lineage>
        <taxon>Bacteria</taxon>
        <taxon>Pseudomonadati</taxon>
        <taxon>Pseudomonadota</taxon>
        <taxon>Gammaproteobacteria</taxon>
        <taxon>Pseudomonadales</taxon>
        <taxon>Pseudomonadaceae</taxon>
        <taxon>Phytopseudomonas</taxon>
    </lineage>
</organism>
<protein>
    <recommendedName>
        <fullName evidence="1">LasR-specific antiactivator QslA domain-containing protein</fullName>
    </recommendedName>
</protein>
<dbReference type="EMBL" id="FNDG01000004">
    <property type="protein sequence ID" value="SDH40088.1"/>
    <property type="molecule type" value="Genomic_DNA"/>
</dbReference>
<name>A0A1G8C446_9GAMM</name>
<proteinExistence type="predicted"/>
<dbReference type="InterPro" id="IPR040654">
    <property type="entry name" value="QslA"/>
</dbReference>
<dbReference type="Pfam" id="PF18226">
    <property type="entry name" value="QslA"/>
    <property type="match status" value="1"/>
</dbReference>
<accession>A0A1G8C446</accession>
<evidence type="ECO:0000313" key="3">
    <source>
        <dbReference type="Proteomes" id="UP000198606"/>
    </source>
</evidence>
<reference evidence="2 3" key="1">
    <citation type="submission" date="2016-10" db="EMBL/GenBank/DDBJ databases">
        <authorList>
            <person name="de Groot N.N."/>
        </authorList>
    </citation>
    <scope>NUCLEOTIDE SEQUENCE [LARGE SCALE GENOMIC DNA]</scope>
    <source>
        <strain evidence="2 3">LMG 18387</strain>
    </source>
</reference>
<dbReference type="RefSeq" id="WP_084304099.1">
    <property type="nucleotide sequence ID" value="NZ_FNDG01000004.1"/>
</dbReference>